<evidence type="ECO:0000313" key="3">
    <source>
        <dbReference type="Proteomes" id="UP001516400"/>
    </source>
</evidence>
<dbReference type="EMBL" id="JABFTP020000124">
    <property type="protein sequence ID" value="KAL3279245.1"/>
    <property type="molecule type" value="Genomic_DNA"/>
</dbReference>
<organism evidence="2 3">
    <name type="scientific">Cryptolaemus montrouzieri</name>
    <dbReference type="NCBI Taxonomy" id="559131"/>
    <lineage>
        <taxon>Eukaryota</taxon>
        <taxon>Metazoa</taxon>
        <taxon>Ecdysozoa</taxon>
        <taxon>Arthropoda</taxon>
        <taxon>Hexapoda</taxon>
        <taxon>Insecta</taxon>
        <taxon>Pterygota</taxon>
        <taxon>Neoptera</taxon>
        <taxon>Endopterygota</taxon>
        <taxon>Coleoptera</taxon>
        <taxon>Polyphaga</taxon>
        <taxon>Cucujiformia</taxon>
        <taxon>Coccinelloidea</taxon>
        <taxon>Coccinellidae</taxon>
        <taxon>Scymninae</taxon>
        <taxon>Scymnini</taxon>
        <taxon>Cryptolaemus</taxon>
    </lineage>
</organism>
<proteinExistence type="predicted"/>
<dbReference type="AlphaFoldDB" id="A0ABD2NLC2"/>
<sequence length="248" mass="28380">MGNYPSGYFYLLSLLLTLTICSAELTFKYITLYNKEGRLTHKDDLHKESVNVLKPIIIIINGLDSSDNAWVNALIEEYLEKQVHNIFLLELDENRQEEDKNGNMVSTGVKEFLDELYVQTGEKYLHWHMIGIAGPAFEVALDVGRKMSTTLIDVVHSNIRKFNTELENYGHVDFFIDDINCKENKDPECGRLNAIKMFKRSINSDKLTAVKCSSIKDFEDNKCSKNSQVVFGENTPMNAEGAYILKYE</sequence>
<feature type="signal peptide" evidence="1">
    <location>
        <begin position="1"/>
        <end position="23"/>
    </location>
</feature>
<dbReference type="Proteomes" id="UP001516400">
    <property type="component" value="Unassembled WGS sequence"/>
</dbReference>
<gene>
    <name evidence="2" type="ORF">HHI36_016758</name>
</gene>
<dbReference type="InterPro" id="IPR000734">
    <property type="entry name" value="TAG_lipase"/>
</dbReference>
<protein>
    <submittedName>
        <fullName evidence="2">Uncharacterized protein</fullName>
    </submittedName>
</protein>
<dbReference type="PANTHER" id="PTHR11610:SF173">
    <property type="entry name" value="LIPASE DOMAIN-CONTAINING PROTEIN-RELATED"/>
    <property type="match status" value="1"/>
</dbReference>
<keyword evidence="1" id="KW-0732">Signal</keyword>
<reference evidence="2 3" key="1">
    <citation type="journal article" date="2021" name="BMC Biol.">
        <title>Horizontally acquired antibacterial genes associated with adaptive radiation of ladybird beetles.</title>
        <authorList>
            <person name="Li H.S."/>
            <person name="Tang X.F."/>
            <person name="Huang Y.H."/>
            <person name="Xu Z.Y."/>
            <person name="Chen M.L."/>
            <person name="Du X.Y."/>
            <person name="Qiu B.Y."/>
            <person name="Chen P.T."/>
            <person name="Zhang W."/>
            <person name="Slipinski A."/>
            <person name="Escalona H.E."/>
            <person name="Waterhouse R.M."/>
            <person name="Zwick A."/>
            <person name="Pang H."/>
        </authorList>
    </citation>
    <scope>NUCLEOTIDE SEQUENCE [LARGE SCALE GENOMIC DNA]</scope>
    <source>
        <strain evidence="2">SYSU2018</strain>
    </source>
</reference>
<comment type="caution">
    <text evidence="2">The sequence shown here is derived from an EMBL/GenBank/DDBJ whole genome shotgun (WGS) entry which is preliminary data.</text>
</comment>
<evidence type="ECO:0000313" key="2">
    <source>
        <dbReference type="EMBL" id="KAL3279245.1"/>
    </source>
</evidence>
<dbReference type="InterPro" id="IPR029058">
    <property type="entry name" value="AB_hydrolase_fold"/>
</dbReference>
<name>A0ABD2NLC2_9CUCU</name>
<feature type="chain" id="PRO_5044782521" evidence="1">
    <location>
        <begin position="24"/>
        <end position="248"/>
    </location>
</feature>
<dbReference type="Gene3D" id="3.40.50.1820">
    <property type="entry name" value="alpha/beta hydrolase"/>
    <property type="match status" value="2"/>
</dbReference>
<evidence type="ECO:0000256" key="1">
    <source>
        <dbReference type="SAM" id="SignalP"/>
    </source>
</evidence>
<dbReference type="PANTHER" id="PTHR11610">
    <property type="entry name" value="LIPASE"/>
    <property type="match status" value="1"/>
</dbReference>
<accession>A0ABD2NLC2</accession>
<keyword evidence="3" id="KW-1185">Reference proteome</keyword>